<keyword evidence="3" id="KW-0032">Aminotransferase</keyword>
<dbReference type="EMBL" id="VYYT01000308">
    <property type="protein sequence ID" value="KAK2744867.1"/>
    <property type="molecule type" value="Genomic_DNA"/>
</dbReference>
<evidence type="ECO:0000259" key="2">
    <source>
        <dbReference type="Pfam" id="PF00155"/>
    </source>
</evidence>
<keyword evidence="1" id="KW-0663">Pyridoxal phosphate</keyword>
<dbReference type="InterPro" id="IPR015421">
    <property type="entry name" value="PyrdxlP-dep_Trfase_major"/>
</dbReference>
<keyword evidence="4" id="KW-1185">Reference proteome</keyword>
<dbReference type="Gene3D" id="3.40.640.10">
    <property type="entry name" value="Type I PLP-dependent aspartate aminotransferase-like (Major domain)"/>
    <property type="match status" value="1"/>
</dbReference>
<dbReference type="PANTHER" id="PTHR43795:SF39">
    <property type="entry name" value="AMINOTRANSFERASE CLASS I_CLASSII DOMAIN-CONTAINING PROTEIN"/>
    <property type="match status" value="1"/>
</dbReference>
<dbReference type="InterPro" id="IPR050478">
    <property type="entry name" value="Ethylene_sulfur-biosynth"/>
</dbReference>
<evidence type="ECO:0000313" key="4">
    <source>
        <dbReference type="Proteomes" id="UP001281614"/>
    </source>
</evidence>
<dbReference type="PANTHER" id="PTHR43795">
    <property type="entry name" value="BIFUNCTIONAL ASPARTATE AMINOTRANSFERASE AND GLUTAMATE/ASPARTATE-PREPHENATE AMINOTRANSFERASE-RELATED"/>
    <property type="match status" value="1"/>
</dbReference>
<dbReference type="GO" id="GO:0030170">
    <property type="term" value="F:pyridoxal phosphate binding"/>
    <property type="evidence" value="ECO:0007669"/>
    <property type="project" value="InterPro"/>
</dbReference>
<dbReference type="Pfam" id="PF00155">
    <property type="entry name" value="Aminotran_1_2"/>
    <property type="match status" value="1"/>
</dbReference>
<dbReference type="PRINTS" id="PR00753">
    <property type="entry name" value="ACCSYNTHASE"/>
</dbReference>
<evidence type="ECO:0000313" key="3">
    <source>
        <dbReference type="EMBL" id="KAK2744867.1"/>
    </source>
</evidence>
<gene>
    <name evidence="3" type="ORF">CKAH01_18322</name>
</gene>
<dbReference type="InterPro" id="IPR015422">
    <property type="entry name" value="PyrdxlP-dep_Trfase_small"/>
</dbReference>
<dbReference type="GO" id="GO:0006520">
    <property type="term" value="P:amino acid metabolic process"/>
    <property type="evidence" value="ECO:0007669"/>
    <property type="project" value="TreeGrafter"/>
</dbReference>
<keyword evidence="3" id="KW-0808">Transferase</keyword>
<dbReference type="InterPro" id="IPR015424">
    <property type="entry name" value="PyrdxlP-dep_Trfase"/>
</dbReference>
<name>A0AAD9Y797_COLKA</name>
<dbReference type="InterPro" id="IPR004839">
    <property type="entry name" value="Aminotransferase_I/II_large"/>
</dbReference>
<sequence length="422" mass="47568">MANPWSPSNPGGTVILRLAENSLMHQEVAQFIKETIDVLPLDHLTYSTGPRGSLRLRRALATFMNKEFHPQDPVTANDLFITPGLASGLDAVAWSVCDEGEGILVPQPFYNGFSFDLLNRSNTRVIGVSYQVIEGYSNLEDVFRPEVNRSALEAALEKARREGVTVRALLISNPHNPLGRCYSPETLREFASFCGRNWLHFISDEIYAKSVFSNPAISGQSSFVSVLSLDLRDIIDSSLMHVLYGASKDFCANGLRLGMVYTKNEAMLGAMSSISMFSWSPHVLQDVWASMMDNQTWMESFMVKKTELMVENYRAATSSFREHNISYFDMNAGLFIWVDLRHLFNPSALDGKLKVQFESFIAHQQRELEITDLCARHGVMIAPGSVYMPEEFGWFRVTFSLGKEALNEGLRRFARAIAEMRR</sequence>
<dbReference type="Proteomes" id="UP001281614">
    <property type="component" value="Unassembled WGS sequence"/>
</dbReference>
<dbReference type="CDD" id="cd00609">
    <property type="entry name" value="AAT_like"/>
    <property type="match status" value="1"/>
</dbReference>
<evidence type="ECO:0000256" key="1">
    <source>
        <dbReference type="ARBA" id="ARBA00022898"/>
    </source>
</evidence>
<comment type="caution">
    <text evidence="3">The sequence shown here is derived from an EMBL/GenBank/DDBJ whole genome shotgun (WGS) entry which is preliminary data.</text>
</comment>
<dbReference type="GO" id="GO:0008483">
    <property type="term" value="F:transaminase activity"/>
    <property type="evidence" value="ECO:0007669"/>
    <property type="project" value="UniProtKB-KW"/>
</dbReference>
<proteinExistence type="predicted"/>
<dbReference type="SUPFAM" id="SSF53383">
    <property type="entry name" value="PLP-dependent transferases"/>
    <property type="match status" value="1"/>
</dbReference>
<dbReference type="AlphaFoldDB" id="A0AAD9Y797"/>
<reference evidence="3" key="1">
    <citation type="submission" date="2023-02" db="EMBL/GenBank/DDBJ databases">
        <title>Colletotrichum kahawae CIFC_Que2 genome sequencing and assembly.</title>
        <authorList>
            <person name="Baroncelli R."/>
        </authorList>
    </citation>
    <scope>NUCLEOTIDE SEQUENCE</scope>
    <source>
        <strain evidence="3">CIFC_Que2</strain>
    </source>
</reference>
<feature type="domain" description="Aminotransferase class I/classII large" evidence="2">
    <location>
        <begin position="15"/>
        <end position="412"/>
    </location>
</feature>
<accession>A0AAD9Y797</accession>
<organism evidence="3 4">
    <name type="scientific">Colletotrichum kahawae</name>
    <name type="common">Coffee berry disease fungus</name>
    <dbReference type="NCBI Taxonomy" id="34407"/>
    <lineage>
        <taxon>Eukaryota</taxon>
        <taxon>Fungi</taxon>
        <taxon>Dikarya</taxon>
        <taxon>Ascomycota</taxon>
        <taxon>Pezizomycotina</taxon>
        <taxon>Sordariomycetes</taxon>
        <taxon>Hypocreomycetidae</taxon>
        <taxon>Glomerellales</taxon>
        <taxon>Glomerellaceae</taxon>
        <taxon>Colletotrichum</taxon>
        <taxon>Colletotrichum gloeosporioides species complex</taxon>
    </lineage>
</organism>
<protein>
    <submittedName>
        <fullName evidence="3">Aspartate aminotransferase</fullName>
    </submittedName>
</protein>
<dbReference type="Gene3D" id="3.90.1150.10">
    <property type="entry name" value="Aspartate Aminotransferase, domain 1"/>
    <property type="match status" value="1"/>
</dbReference>